<evidence type="ECO:0000256" key="1">
    <source>
        <dbReference type="SAM" id="MobiDB-lite"/>
    </source>
</evidence>
<proteinExistence type="predicted"/>
<dbReference type="GO" id="GO:0010089">
    <property type="term" value="P:xylem development"/>
    <property type="evidence" value="ECO:0007669"/>
    <property type="project" value="InterPro"/>
</dbReference>
<dbReference type="GO" id="GO:0048046">
    <property type="term" value="C:apoplast"/>
    <property type="evidence" value="ECO:0007669"/>
    <property type="project" value="TreeGrafter"/>
</dbReference>
<evidence type="ECO:0000313" key="3">
    <source>
        <dbReference type="Proteomes" id="UP000306102"/>
    </source>
</evidence>
<keyword evidence="3" id="KW-1185">Reference proteome</keyword>
<feature type="compositionally biased region" description="Low complexity" evidence="1">
    <location>
        <begin position="126"/>
        <end position="137"/>
    </location>
</feature>
<dbReference type="EMBL" id="SDRB02011582">
    <property type="protein sequence ID" value="THG00824.1"/>
    <property type="molecule type" value="Genomic_DNA"/>
</dbReference>
<gene>
    <name evidence="2" type="ORF">TEA_016886</name>
</gene>
<dbReference type="Proteomes" id="UP000306102">
    <property type="component" value="Unassembled WGS sequence"/>
</dbReference>
<dbReference type="PANTHER" id="PTHR35301">
    <property type="entry name" value="CLAVATA3/ESR (CLE)-RELATED PROTEIN 41-RELATED"/>
    <property type="match status" value="1"/>
</dbReference>
<organism evidence="2 3">
    <name type="scientific">Camellia sinensis var. sinensis</name>
    <name type="common">China tea</name>
    <dbReference type="NCBI Taxonomy" id="542762"/>
    <lineage>
        <taxon>Eukaryota</taxon>
        <taxon>Viridiplantae</taxon>
        <taxon>Streptophyta</taxon>
        <taxon>Embryophyta</taxon>
        <taxon>Tracheophyta</taxon>
        <taxon>Spermatophyta</taxon>
        <taxon>Magnoliopsida</taxon>
        <taxon>eudicotyledons</taxon>
        <taxon>Gunneridae</taxon>
        <taxon>Pentapetalae</taxon>
        <taxon>asterids</taxon>
        <taxon>Ericales</taxon>
        <taxon>Theaceae</taxon>
        <taxon>Camellia</taxon>
    </lineage>
</organism>
<dbReference type="GO" id="GO:0033612">
    <property type="term" value="F:receptor serine/threonine kinase binding"/>
    <property type="evidence" value="ECO:0007669"/>
    <property type="project" value="InterPro"/>
</dbReference>
<feature type="region of interest" description="Disordered" evidence="1">
    <location>
        <begin position="92"/>
        <end position="160"/>
    </location>
</feature>
<protein>
    <submittedName>
        <fullName evidence="2">Uncharacterized protein</fullName>
    </submittedName>
</protein>
<feature type="compositionally biased region" description="Basic and acidic residues" evidence="1">
    <location>
        <begin position="104"/>
        <end position="119"/>
    </location>
</feature>
<dbReference type="AlphaFoldDB" id="A0A4S4DEY6"/>
<dbReference type="SUPFAM" id="SSF81383">
    <property type="entry name" value="F-box domain"/>
    <property type="match status" value="1"/>
</dbReference>
<dbReference type="PANTHER" id="PTHR35301:SF2">
    <property type="match status" value="1"/>
</dbReference>
<sequence length="450" mass="48507">MAKASKTVCESFKKSQTLLLLLWVVLFTLIVLLFTGPLDPSKAASSSSVSQVLLGSPTTTTQQSTKELHFAATAASTATTTTTATRNRQFEAAAHEVPSGPNPDHNRGEREKQRGEVGARRRSSANRRSSSVVGRSSPLPPPTSASASASARLHLRLPPPPPPFASASSPIFRAPSSSAPPSLLPHSLLLLLPPSQIRNLSGSVAELISKIGYVYGDLLRILVLRWKVLASDNILWSNLFEERWGRDQAAFYSPVGLKSWKDMYEVQDRCDRVGLGLKIIREGRDYYLIHQGEIQRHLGSRRQQKGPNGCLLSSETDFVGGEGSLEEEPSIGILDKILFFLGDLESASSVCAKRSRKPRVVTTYRSSVGALPAKTAVINGGDERALAAVLLPPLTVGFSGNFFNSGFITAVKDTLMAVLMAVSLPPLIVSLTAVTKTAVNALFWYSEGSI</sequence>
<dbReference type="InterPro" id="IPR036047">
    <property type="entry name" value="F-box-like_dom_sf"/>
</dbReference>
<accession>A0A4S4DEY6</accession>
<name>A0A4S4DEY6_CAMSN</name>
<reference evidence="2 3" key="1">
    <citation type="journal article" date="2018" name="Proc. Natl. Acad. Sci. U.S.A.">
        <title>Draft genome sequence of Camellia sinensis var. sinensis provides insights into the evolution of the tea genome and tea quality.</title>
        <authorList>
            <person name="Wei C."/>
            <person name="Yang H."/>
            <person name="Wang S."/>
            <person name="Zhao J."/>
            <person name="Liu C."/>
            <person name="Gao L."/>
            <person name="Xia E."/>
            <person name="Lu Y."/>
            <person name="Tai Y."/>
            <person name="She G."/>
            <person name="Sun J."/>
            <person name="Cao H."/>
            <person name="Tong W."/>
            <person name="Gao Q."/>
            <person name="Li Y."/>
            <person name="Deng W."/>
            <person name="Jiang X."/>
            <person name="Wang W."/>
            <person name="Chen Q."/>
            <person name="Zhang S."/>
            <person name="Li H."/>
            <person name="Wu J."/>
            <person name="Wang P."/>
            <person name="Li P."/>
            <person name="Shi C."/>
            <person name="Zheng F."/>
            <person name="Jian J."/>
            <person name="Huang B."/>
            <person name="Shan D."/>
            <person name="Shi M."/>
            <person name="Fang C."/>
            <person name="Yue Y."/>
            <person name="Li F."/>
            <person name="Li D."/>
            <person name="Wei S."/>
            <person name="Han B."/>
            <person name="Jiang C."/>
            <person name="Yin Y."/>
            <person name="Xia T."/>
            <person name="Zhang Z."/>
            <person name="Bennetzen J.L."/>
            <person name="Zhao S."/>
            <person name="Wan X."/>
        </authorList>
    </citation>
    <scope>NUCLEOTIDE SEQUENCE [LARGE SCALE GENOMIC DNA]</scope>
    <source>
        <strain evidence="3">cv. Shuchazao</strain>
        <tissue evidence="2">Leaf</tissue>
    </source>
</reference>
<dbReference type="InterPro" id="IPR037495">
    <property type="entry name" value="CLE41/42/44"/>
</dbReference>
<comment type="caution">
    <text evidence="2">The sequence shown here is derived from an EMBL/GenBank/DDBJ whole genome shotgun (WGS) entry which is preliminary data.</text>
</comment>
<evidence type="ECO:0000313" key="2">
    <source>
        <dbReference type="EMBL" id="THG00824.1"/>
    </source>
</evidence>
<dbReference type="STRING" id="542762.A0A4S4DEY6"/>